<sequence>MAASEKSKSGFDKRLIKYKHTNPRIILKDRILAYAPDALLRNFERNKTKAYKERTAGIIKTPKLTRNSASQYTGRRTPAICCKC</sequence>
<proteinExistence type="predicted"/>
<dbReference type="EMBL" id="CAJVCH010550589">
    <property type="protein sequence ID" value="CAG7829222.1"/>
    <property type="molecule type" value="Genomic_DNA"/>
</dbReference>
<organism evidence="1 2">
    <name type="scientific">Allacma fusca</name>
    <dbReference type="NCBI Taxonomy" id="39272"/>
    <lineage>
        <taxon>Eukaryota</taxon>
        <taxon>Metazoa</taxon>
        <taxon>Ecdysozoa</taxon>
        <taxon>Arthropoda</taxon>
        <taxon>Hexapoda</taxon>
        <taxon>Collembola</taxon>
        <taxon>Symphypleona</taxon>
        <taxon>Sminthuridae</taxon>
        <taxon>Allacma</taxon>
    </lineage>
</organism>
<feature type="non-terminal residue" evidence="1">
    <location>
        <position position="1"/>
    </location>
</feature>
<comment type="caution">
    <text evidence="1">The sequence shown here is derived from an EMBL/GenBank/DDBJ whole genome shotgun (WGS) entry which is preliminary data.</text>
</comment>
<accession>A0A8J2LBG5</accession>
<reference evidence="1" key="1">
    <citation type="submission" date="2021-06" db="EMBL/GenBank/DDBJ databases">
        <authorList>
            <person name="Hodson N. C."/>
            <person name="Mongue J. A."/>
            <person name="Jaron S. K."/>
        </authorList>
    </citation>
    <scope>NUCLEOTIDE SEQUENCE</scope>
</reference>
<keyword evidence="2" id="KW-1185">Reference proteome</keyword>
<protein>
    <submittedName>
        <fullName evidence="1">Uncharacterized protein</fullName>
    </submittedName>
</protein>
<evidence type="ECO:0000313" key="2">
    <source>
        <dbReference type="Proteomes" id="UP000708208"/>
    </source>
</evidence>
<dbReference type="Proteomes" id="UP000708208">
    <property type="component" value="Unassembled WGS sequence"/>
</dbReference>
<dbReference type="AlphaFoldDB" id="A0A8J2LBG5"/>
<name>A0A8J2LBG5_9HEXA</name>
<gene>
    <name evidence="1" type="ORF">AFUS01_LOCUS39097</name>
</gene>
<evidence type="ECO:0000313" key="1">
    <source>
        <dbReference type="EMBL" id="CAG7829222.1"/>
    </source>
</evidence>